<keyword evidence="3" id="KW-1185">Reference proteome</keyword>
<proteinExistence type="predicted"/>
<reference evidence="2" key="1">
    <citation type="submission" date="2023-01" db="EMBL/GenBank/DDBJ databases">
        <title>The chitinases involved in constricting ring structure development in the nematode-trapping fungus Drechslerella dactyloides.</title>
        <authorList>
            <person name="Wang R."/>
            <person name="Zhang L."/>
            <person name="Tang P."/>
            <person name="Li S."/>
            <person name="Liang L."/>
        </authorList>
    </citation>
    <scope>NUCLEOTIDE SEQUENCE</scope>
    <source>
        <strain evidence="2">YMF1.00031</strain>
    </source>
</reference>
<dbReference type="Proteomes" id="UP001221413">
    <property type="component" value="Unassembled WGS sequence"/>
</dbReference>
<evidence type="ECO:0000313" key="3">
    <source>
        <dbReference type="Proteomes" id="UP001221413"/>
    </source>
</evidence>
<dbReference type="EMBL" id="JAQGDS010000002">
    <property type="protein sequence ID" value="KAJ6263059.1"/>
    <property type="molecule type" value="Genomic_DNA"/>
</dbReference>
<evidence type="ECO:0000256" key="1">
    <source>
        <dbReference type="SAM" id="MobiDB-lite"/>
    </source>
</evidence>
<name>A0AAD6J3T5_DREDA</name>
<protein>
    <submittedName>
        <fullName evidence="2">Uncharacterized protein</fullName>
    </submittedName>
</protein>
<organism evidence="2 3">
    <name type="scientific">Drechslerella dactyloides</name>
    <name type="common">Nematode-trapping fungus</name>
    <name type="synonym">Arthrobotrys dactyloides</name>
    <dbReference type="NCBI Taxonomy" id="74499"/>
    <lineage>
        <taxon>Eukaryota</taxon>
        <taxon>Fungi</taxon>
        <taxon>Dikarya</taxon>
        <taxon>Ascomycota</taxon>
        <taxon>Pezizomycotina</taxon>
        <taxon>Orbiliomycetes</taxon>
        <taxon>Orbiliales</taxon>
        <taxon>Orbiliaceae</taxon>
        <taxon>Drechslerella</taxon>
    </lineage>
</organism>
<accession>A0AAD6J3T5</accession>
<evidence type="ECO:0000313" key="2">
    <source>
        <dbReference type="EMBL" id="KAJ6263059.1"/>
    </source>
</evidence>
<dbReference type="AlphaFoldDB" id="A0AAD6J3T5"/>
<gene>
    <name evidence="2" type="ORF">Dda_1618</name>
</gene>
<comment type="caution">
    <text evidence="2">The sequence shown here is derived from an EMBL/GenBank/DDBJ whole genome shotgun (WGS) entry which is preliminary data.</text>
</comment>
<sequence>MALLRNMHQPARIGQACLTGPVDNRTLWFLGRIQARLSWALLARRLLGEASPSRAIEVSRSGIREPQTGIARGATPRRRNDMPQTEWDCIGVLERLEARVL</sequence>
<feature type="region of interest" description="Disordered" evidence="1">
    <location>
        <begin position="58"/>
        <end position="82"/>
    </location>
</feature>